<dbReference type="InterPro" id="IPR009060">
    <property type="entry name" value="UBA-like_sf"/>
</dbReference>
<dbReference type="GO" id="GO:0031267">
    <property type="term" value="F:small GTPase binding"/>
    <property type="evidence" value="ECO:0007669"/>
    <property type="project" value="TreeGrafter"/>
</dbReference>
<feature type="region of interest" description="Disordered" evidence="1">
    <location>
        <begin position="1"/>
        <end position="266"/>
    </location>
</feature>
<dbReference type="SUPFAM" id="SSF46934">
    <property type="entry name" value="UBA-like"/>
    <property type="match status" value="1"/>
</dbReference>
<dbReference type="InterPro" id="IPR003123">
    <property type="entry name" value="VPS9"/>
</dbReference>
<dbReference type="GO" id="GO:0005085">
    <property type="term" value="F:guanyl-nucleotide exchange factor activity"/>
    <property type="evidence" value="ECO:0007669"/>
    <property type="project" value="InterPro"/>
</dbReference>
<feature type="compositionally biased region" description="Polar residues" evidence="1">
    <location>
        <begin position="41"/>
        <end position="54"/>
    </location>
</feature>
<dbReference type="SUPFAM" id="SSF109993">
    <property type="entry name" value="VPS9 domain"/>
    <property type="match status" value="1"/>
</dbReference>
<feature type="compositionally biased region" description="Basic and acidic residues" evidence="1">
    <location>
        <begin position="628"/>
        <end position="639"/>
    </location>
</feature>
<dbReference type="AlphaFoldDB" id="A0A1B9GKQ3"/>
<dbReference type="PANTHER" id="PTHR23101">
    <property type="entry name" value="RAB GDP/GTP EXCHANGE FACTOR"/>
    <property type="match status" value="1"/>
</dbReference>
<dbReference type="Gene3D" id="1.10.246.120">
    <property type="match status" value="1"/>
</dbReference>
<dbReference type="InterPro" id="IPR045046">
    <property type="entry name" value="Vps9-like"/>
</dbReference>
<dbReference type="PROSITE" id="PS51140">
    <property type="entry name" value="CUE"/>
    <property type="match status" value="1"/>
</dbReference>
<feature type="compositionally biased region" description="Polar residues" evidence="1">
    <location>
        <begin position="15"/>
        <end position="24"/>
    </location>
</feature>
<feature type="compositionally biased region" description="Pro residues" evidence="1">
    <location>
        <begin position="80"/>
        <end position="95"/>
    </location>
</feature>
<feature type="domain" description="CUE" evidence="2">
    <location>
        <begin position="720"/>
        <end position="761"/>
    </location>
</feature>
<dbReference type="PROSITE" id="PS51205">
    <property type="entry name" value="VPS9"/>
    <property type="match status" value="1"/>
</dbReference>
<sequence length="761" mass="79756">MSSPASNPEDPAHEQSATAPSSATAGFEEPVPASPLDKVHTASTSKSALSSHGDNNFGAPDIRIESDGASQDPVVSTFDAPPPQLTLPLSTPLPPSRNVDSSAPGPALIPDAPRHQPPVKGLPLSTPSSSATPTMAGLSKQPHSGLDLAEFDPFATPAPAPASASASVATAAGAGAKASSNLVPSPSTPAKPSSTSAVTTAAAAAAAPTSSNATPSSASSHAQGNSGGAITPRRRQPSGIEREDQGGQSGVIDTPAGAAGGGSGAGAEKEASFNFSGFLKDLRTKSAEPVAKYLKSFLSNFAKKPFTVNEQIKLIHDFLAFISNKMLEVEPWKSQSSAEFDNAVEAMEKLVMNRLYNYTFTPQLVPSQPITTDDLERDAVFAQRVRLFGWIREKHLDVPEGEATQGFLGFAEQELLKINHYKAPRDKMICILNCCKVIFGLIRNAYGVEAAGADAFVPILIFVVIQANPENMLSNIEYISRFRSASKLQGEAGYYLSSLSGAIAFIETMDASSLSNITQAEFEKNVEDAIQELPPSPSASTSRALPPADMSPFSAVASGEEAAKPLSLTTTVQAIDGTKRFFQRTGNLAGNLASEAVSKPLNAIGKILEGMQTANDDRSEDGSATGSGEERSPERRPRPENPTPSSRDVFWSRRAPFNRATTPDSPSRTLQGFGLGVPGDGSAPASRAGTPTPGDGLAPDFSSLQLQSTLDISQEAYAQTRRANVQTLHQMFPALDEDVVEAVLEGCGDDLGIAIDRLLEM</sequence>
<evidence type="ECO:0000259" key="2">
    <source>
        <dbReference type="PROSITE" id="PS51140"/>
    </source>
</evidence>
<dbReference type="PANTHER" id="PTHR23101:SF25">
    <property type="entry name" value="GTPASE-ACTIVATING PROTEIN AND VPS9 DOMAIN-CONTAINING PROTEIN 1"/>
    <property type="match status" value="1"/>
</dbReference>
<dbReference type="GO" id="GO:0016192">
    <property type="term" value="P:vesicle-mediated transport"/>
    <property type="evidence" value="ECO:0007669"/>
    <property type="project" value="InterPro"/>
</dbReference>
<dbReference type="Proteomes" id="UP000092666">
    <property type="component" value="Unassembled WGS sequence"/>
</dbReference>
<feature type="region of interest" description="Disordered" evidence="1">
    <location>
        <begin position="611"/>
        <end position="699"/>
    </location>
</feature>
<evidence type="ECO:0000259" key="3">
    <source>
        <dbReference type="PROSITE" id="PS51205"/>
    </source>
</evidence>
<evidence type="ECO:0000313" key="5">
    <source>
        <dbReference type="Proteomes" id="UP000092666"/>
    </source>
</evidence>
<dbReference type="InterPro" id="IPR003892">
    <property type="entry name" value="CUE"/>
</dbReference>
<dbReference type="Gene3D" id="1.20.1050.80">
    <property type="entry name" value="VPS9 domain"/>
    <property type="match status" value="1"/>
</dbReference>
<evidence type="ECO:0000256" key="1">
    <source>
        <dbReference type="SAM" id="MobiDB-lite"/>
    </source>
</evidence>
<dbReference type="OrthoDB" id="300289at2759"/>
<dbReference type="CDD" id="cd14279">
    <property type="entry name" value="CUE"/>
    <property type="match status" value="1"/>
</dbReference>
<gene>
    <name evidence="4" type="ORF">I316_06770</name>
</gene>
<dbReference type="Gene3D" id="1.10.8.10">
    <property type="entry name" value="DNA helicase RuvA subunit, C-terminal domain"/>
    <property type="match status" value="1"/>
</dbReference>
<proteinExistence type="predicted"/>
<feature type="compositionally biased region" description="Low complexity" evidence="1">
    <location>
        <begin position="122"/>
        <end position="134"/>
    </location>
</feature>
<evidence type="ECO:0008006" key="6">
    <source>
        <dbReference type="Google" id="ProtNLM"/>
    </source>
</evidence>
<dbReference type="InterPro" id="IPR037191">
    <property type="entry name" value="VPS9_dom_sf"/>
</dbReference>
<reference evidence="5" key="2">
    <citation type="submission" date="2013-12" db="EMBL/GenBank/DDBJ databases">
        <title>Evolution of pathogenesis and genome organization in the Tremellales.</title>
        <authorList>
            <person name="Cuomo C."/>
            <person name="Litvintseva A."/>
            <person name="Heitman J."/>
            <person name="Chen Y."/>
            <person name="Sun S."/>
            <person name="Springer D."/>
            <person name="Dromer F."/>
            <person name="Young S."/>
            <person name="Zeng Q."/>
            <person name="Chapman S."/>
            <person name="Gujja S."/>
            <person name="Saif S."/>
            <person name="Birren B."/>
        </authorList>
    </citation>
    <scope>NUCLEOTIDE SEQUENCE [LARGE SCALE GENOMIC DNA]</scope>
    <source>
        <strain evidence="5">BCC8398</strain>
    </source>
</reference>
<dbReference type="GO" id="GO:0030139">
    <property type="term" value="C:endocytic vesicle"/>
    <property type="evidence" value="ECO:0007669"/>
    <property type="project" value="TreeGrafter"/>
</dbReference>
<reference evidence="4 5" key="1">
    <citation type="submission" date="2013-07" db="EMBL/GenBank/DDBJ databases">
        <title>The Genome Sequence of Cryptococcus heveanensis BCC8398.</title>
        <authorList>
            <consortium name="The Broad Institute Genome Sequencing Platform"/>
            <person name="Cuomo C."/>
            <person name="Litvintseva A."/>
            <person name="Chen Y."/>
            <person name="Heitman J."/>
            <person name="Sun S."/>
            <person name="Springer D."/>
            <person name="Dromer F."/>
            <person name="Young S.K."/>
            <person name="Zeng Q."/>
            <person name="Gargeya S."/>
            <person name="Fitzgerald M."/>
            <person name="Abouelleil A."/>
            <person name="Alvarado L."/>
            <person name="Berlin A.M."/>
            <person name="Chapman S.B."/>
            <person name="Dewar J."/>
            <person name="Goldberg J."/>
            <person name="Griggs A."/>
            <person name="Gujja S."/>
            <person name="Hansen M."/>
            <person name="Howarth C."/>
            <person name="Imamovic A."/>
            <person name="Larimer J."/>
            <person name="McCowan C."/>
            <person name="Murphy C."/>
            <person name="Pearson M."/>
            <person name="Priest M."/>
            <person name="Roberts A."/>
            <person name="Saif S."/>
            <person name="Shea T."/>
            <person name="Sykes S."/>
            <person name="Wortman J."/>
            <person name="Nusbaum C."/>
            <person name="Birren B."/>
        </authorList>
    </citation>
    <scope>NUCLEOTIDE SEQUENCE [LARGE SCALE GENOMIC DNA]</scope>
    <source>
        <strain evidence="4 5">BCC8398</strain>
    </source>
</reference>
<protein>
    <recommendedName>
        <fullName evidence="6">Vacuolar protein sorting-associated protein 9</fullName>
    </recommendedName>
</protein>
<dbReference type="Pfam" id="PF18151">
    <property type="entry name" value="DUF5601"/>
    <property type="match status" value="1"/>
</dbReference>
<accession>A0A1B9GKQ3</accession>
<feature type="compositionally biased region" description="Polar residues" evidence="1">
    <location>
        <begin position="659"/>
        <end position="670"/>
    </location>
</feature>
<name>A0A1B9GKQ3_9TREE</name>
<dbReference type="SMART" id="SM00167">
    <property type="entry name" value="VPS9"/>
    <property type="match status" value="1"/>
</dbReference>
<dbReference type="InterPro" id="IPR041545">
    <property type="entry name" value="DUF5601"/>
</dbReference>
<dbReference type="GO" id="GO:0043130">
    <property type="term" value="F:ubiquitin binding"/>
    <property type="evidence" value="ECO:0007669"/>
    <property type="project" value="InterPro"/>
</dbReference>
<evidence type="ECO:0000313" key="4">
    <source>
        <dbReference type="EMBL" id="OCF31571.1"/>
    </source>
</evidence>
<feature type="domain" description="VPS9" evidence="3">
    <location>
        <begin position="375"/>
        <end position="515"/>
    </location>
</feature>
<feature type="region of interest" description="Disordered" evidence="1">
    <location>
        <begin position="532"/>
        <end position="564"/>
    </location>
</feature>
<dbReference type="EMBL" id="KV700133">
    <property type="protein sequence ID" value="OCF31571.1"/>
    <property type="molecule type" value="Genomic_DNA"/>
</dbReference>
<feature type="compositionally biased region" description="Low complexity" evidence="1">
    <location>
        <begin position="155"/>
        <end position="220"/>
    </location>
</feature>
<dbReference type="GO" id="GO:0005829">
    <property type="term" value="C:cytosol"/>
    <property type="evidence" value="ECO:0007669"/>
    <property type="project" value="TreeGrafter"/>
</dbReference>
<dbReference type="STRING" id="1296120.A0A1B9GKQ3"/>
<dbReference type="Pfam" id="PF02845">
    <property type="entry name" value="CUE"/>
    <property type="match status" value="1"/>
</dbReference>
<keyword evidence="5" id="KW-1185">Reference proteome</keyword>
<organism evidence="4 5">
    <name type="scientific">Kwoniella heveanensis BCC8398</name>
    <dbReference type="NCBI Taxonomy" id="1296120"/>
    <lineage>
        <taxon>Eukaryota</taxon>
        <taxon>Fungi</taxon>
        <taxon>Dikarya</taxon>
        <taxon>Basidiomycota</taxon>
        <taxon>Agaricomycotina</taxon>
        <taxon>Tremellomycetes</taxon>
        <taxon>Tremellales</taxon>
        <taxon>Cryptococcaceae</taxon>
        <taxon>Kwoniella</taxon>
    </lineage>
</organism>
<dbReference type="Pfam" id="PF02204">
    <property type="entry name" value="VPS9"/>
    <property type="match status" value="1"/>
</dbReference>